<evidence type="ECO:0000313" key="5">
    <source>
        <dbReference type="Proteomes" id="UP000232688"/>
    </source>
</evidence>
<comment type="caution">
    <text evidence="2">The sequence shown here is derived from an EMBL/GenBank/DDBJ whole genome shotgun (WGS) entry which is preliminary data.</text>
</comment>
<dbReference type="PANTHER" id="PTHR31424:SF5">
    <property type="entry name" value="APPLE DOMAIN-CONTAINING PROTEIN"/>
    <property type="match status" value="1"/>
</dbReference>
<name>A0A2N0QUI4_9GLOM</name>
<protein>
    <submittedName>
        <fullName evidence="2">Uncharacterized protein</fullName>
    </submittedName>
</protein>
<evidence type="ECO:0000313" key="3">
    <source>
        <dbReference type="EMBL" id="PKC55395.1"/>
    </source>
</evidence>
<dbReference type="EMBL" id="LLXH01000127">
    <property type="protein sequence ID" value="PKC72393.1"/>
    <property type="molecule type" value="Genomic_DNA"/>
</dbReference>
<dbReference type="VEuPathDB" id="FungiDB:RhiirFUN_021642"/>
<dbReference type="VEuPathDB" id="FungiDB:RhiirA1_542773"/>
<proteinExistence type="predicted"/>
<evidence type="ECO:0000313" key="1">
    <source>
        <dbReference type="EMBL" id="PKC54634.1"/>
    </source>
</evidence>
<evidence type="ECO:0000313" key="2">
    <source>
        <dbReference type="EMBL" id="PKC54728.1"/>
    </source>
</evidence>
<dbReference type="Proteomes" id="UP000232688">
    <property type="component" value="Unassembled WGS sequence"/>
</dbReference>
<dbReference type="EMBL" id="LLXH01003101">
    <property type="protein sequence ID" value="PKC54634.1"/>
    <property type="molecule type" value="Genomic_DNA"/>
</dbReference>
<dbReference type="AlphaFoldDB" id="A0A2N0QUI4"/>
<dbReference type="VEuPathDB" id="FungiDB:RhiirA1_492290"/>
<accession>A0A2N0QUI4</accession>
<dbReference type="VEuPathDB" id="FungiDB:FUN_012359"/>
<gene>
    <name evidence="4" type="ORF">RhiirA1_492290</name>
    <name evidence="3" type="ORF">RhiirA1_503655</name>
    <name evidence="2" type="ORF">RhiirA1_542773</name>
    <name evidence="1" type="ORF">RhiirA1_542819</name>
</gene>
<dbReference type="VEuPathDB" id="FungiDB:RhiirA1_503655"/>
<sequence length="729" mass="85177">MSDTQEIHNYPFDSIINFKKSGHSFSYKIIKEGTYPNKSLLAYTLPPNKYRIPDDYMVETTWGRSNNRCVVQCFINYIDNKPVFQIWFGKCFEHVVSSVRSATDVTNLFHKEYTSLKKTKTSGIYLFGLHLKTLEMAREGKRRAHILKPIDQCGNSTLTKRAMSIGKHILAEFNEKTQKLYNLEDVPALESICYSVNKKHTFNISYENEDKTKKKQKLESIVRALDEGNIPRDSYRRLCAIEYNLPREGEISKERININEIMVQLIPITIVDINTKSQVDESEGVDIDDESITQEVINAVGKGGYRNINNILYYLVPNLVQKGILNPDQPIINLRISGDGRNVGRKVKHVIITVAILDDKNTSHKPDHHYTTILYPGCEDYNSLSNAMTQFCHDLRNLKEGLVIDNVKWNFQFYFSSDWKFLAICLGFNSAHSKNFCPWCTIDKSQQGDLSKEWKINKEIDKLVEQNNYYKGHIRKPLFDMIPLNHWVPDELHIMLRITDRLWSLVIAELTEYGLFNDTARKIIVEEMKRIKVKFQFWQIQESKTWSYTSLMGNDKIKVLQFFDLSKILSRQRANMIRNLWNKFYELYIKMKDQKTNAEEFQNDAKNWLTLFLTPSEGIPNTQGFKKGLYKPNDMTPYIHVLVHHVSEFMTIHQKWGLKSFSCSAVEKKNHQQVSYFFRKTMKDGGRKSKSSAIIEILEHENRSLFYNYHNVSLNSQKPHKIHIKAENN</sequence>
<dbReference type="EMBL" id="LLXH01003029">
    <property type="protein sequence ID" value="PKC54728.1"/>
    <property type="molecule type" value="Genomic_DNA"/>
</dbReference>
<reference evidence="2 5" key="2">
    <citation type="submission" date="2017-10" db="EMBL/GenBank/DDBJ databases">
        <title>Genome analyses suggest a sexual origin of heterokaryosis in a supposedly ancient asexual fungus.</title>
        <authorList>
            <person name="Corradi N."/>
            <person name="Sedzielewska K."/>
            <person name="Noel J."/>
            <person name="Charron P."/>
            <person name="Farinelli L."/>
            <person name="Marton T."/>
            <person name="Kruger M."/>
            <person name="Pelin A."/>
            <person name="Brachmann A."/>
            <person name="Corradi N."/>
        </authorList>
    </citation>
    <scope>NUCLEOTIDE SEQUENCE [LARGE SCALE GENOMIC DNA]</scope>
    <source>
        <strain evidence="2 5">A1</strain>
    </source>
</reference>
<organism evidence="2 5">
    <name type="scientific">Rhizophagus irregularis</name>
    <dbReference type="NCBI Taxonomy" id="588596"/>
    <lineage>
        <taxon>Eukaryota</taxon>
        <taxon>Fungi</taxon>
        <taxon>Fungi incertae sedis</taxon>
        <taxon>Mucoromycota</taxon>
        <taxon>Glomeromycotina</taxon>
        <taxon>Glomeromycetes</taxon>
        <taxon>Glomerales</taxon>
        <taxon>Glomeraceae</taxon>
        <taxon>Rhizophagus</taxon>
    </lineage>
</organism>
<dbReference type="VEuPathDB" id="FungiDB:RhiirA1_542819"/>
<dbReference type="PANTHER" id="PTHR31424">
    <property type="entry name" value="PROTEIN CBG23806"/>
    <property type="match status" value="1"/>
</dbReference>
<evidence type="ECO:0000313" key="4">
    <source>
        <dbReference type="EMBL" id="PKC72393.1"/>
    </source>
</evidence>
<reference evidence="2 5" key="1">
    <citation type="submission" date="2017-10" db="EMBL/GenBank/DDBJ databases">
        <title>Extensive intraspecific genome diversity in a model arbuscular mycorrhizal fungus.</title>
        <authorList>
            <person name="Chen E.C.H."/>
            <person name="Morin E."/>
            <person name="Baudet D."/>
            <person name="Noel J."/>
            <person name="Ndikumana S."/>
            <person name="Charron P."/>
            <person name="St-Onge C."/>
            <person name="Giorgi J."/>
            <person name="Grigoriev I.V."/>
            <person name="Roux C."/>
            <person name="Martin F.M."/>
            <person name="Corradi N."/>
        </authorList>
    </citation>
    <scope>NUCLEOTIDE SEQUENCE [LARGE SCALE GENOMIC DNA]</scope>
    <source>
        <strain evidence="2 5">A1</strain>
    </source>
</reference>
<dbReference type="OrthoDB" id="2310982at2759"/>
<dbReference type="EMBL" id="LLXH01002628">
    <property type="protein sequence ID" value="PKC55395.1"/>
    <property type="molecule type" value="Genomic_DNA"/>
</dbReference>